<name>A0ABR6Z7A7_9BURK</name>
<dbReference type="SUPFAM" id="SSF55785">
    <property type="entry name" value="PYP-like sensor domain (PAS domain)"/>
    <property type="match status" value="2"/>
</dbReference>
<gene>
    <name evidence="4" type="ORF">H8L47_06735</name>
</gene>
<dbReference type="Gene3D" id="3.30.450.20">
    <property type="entry name" value="PAS domain"/>
    <property type="match status" value="2"/>
</dbReference>
<reference evidence="4 5" key="1">
    <citation type="submission" date="2020-08" db="EMBL/GenBank/DDBJ databases">
        <title>Novel species isolated from subtropical streams in China.</title>
        <authorList>
            <person name="Lu H."/>
        </authorList>
    </citation>
    <scope>NUCLEOTIDE SEQUENCE [LARGE SCALE GENOMIC DNA]</scope>
    <source>
        <strain evidence="4 5">NL8W</strain>
    </source>
</reference>
<evidence type="ECO:0000259" key="2">
    <source>
        <dbReference type="PROSITE" id="PS50113"/>
    </source>
</evidence>
<feature type="domain" description="PAS" evidence="1">
    <location>
        <begin position="100"/>
        <end position="172"/>
    </location>
</feature>
<dbReference type="InterPro" id="IPR029787">
    <property type="entry name" value="Nucleotide_cyclase"/>
</dbReference>
<dbReference type="InterPro" id="IPR000700">
    <property type="entry name" value="PAS-assoc_C"/>
</dbReference>
<evidence type="ECO:0000259" key="3">
    <source>
        <dbReference type="PROSITE" id="PS50887"/>
    </source>
</evidence>
<dbReference type="EMBL" id="JACOFX010000002">
    <property type="protein sequence ID" value="MBC3907255.1"/>
    <property type="molecule type" value="Genomic_DNA"/>
</dbReference>
<dbReference type="CDD" id="cd00130">
    <property type="entry name" value="PAS"/>
    <property type="match status" value="2"/>
</dbReference>
<dbReference type="SMART" id="SM00091">
    <property type="entry name" value="PAS"/>
    <property type="match status" value="1"/>
</dbReference>
<evidence type="ECO:0000313" key="4">
    <source>
        <dbReference type="EMBL" id="MBC3907255.1"/>
    </source>
</evidence>
<dbReference type="InterPro" id="IPR000014">
    <property type="entry name" value="PAS"/>
</dbReference>
<organism evidence="4 5">
    <name type="scientific">Undibacterium umbellatum</name>
    <dbReference type="NCBI Taxonomy" id="2762300"/>
    <lineage>
        <taxon>Bacteria</taxon>
        <taxon>Pseudomonadati</taxon>
        <taxon>Pseudomonadota</taxon>
        <taxon>Betaproteobacteria</taxon>
        <taxon>Burkholderiales</taxon>
        <taxon>Oxalobacteraceae</taxon>
        <taxon>Undibacterium</taxon>
    </lineage>
</organism>
<dbReference type="PANTHER" id="PTHR44757:SF2">
    <property type="entry name" value="BIOFILM ARCHITECTURE MAINTENANCE PROTEIN MBAA"/>
    <property type="match status" value="1"/>
</dbReference>
<sequence length="526" mass="58729">MKSMHECLRLAGSDTDLHAAWQKVVQGHGLTIIESAPVLNASQVPLGRICCLNKAELPFDKPSAHMLQELASLVANLLQHKQEQLQIQQAQALAQQSQASMLRMALAIEGSATGIWDRDIQSGQIHYSPGWKAILGYADEEISNSIEDSFTRLHPEDLPYVQATIKAHFEGQTEQYVVEHRVRCKDGSYKWISSRGKVVSRAEDGSPLRMIGTTTDITAMRTLSQRLQESADLVTCLTNEVPGLAYQYCLHANGEEGFTYLSEGIRDIYELSPAQIQEAVDLVHARIHHDDFPAYRNAVLKSASRLEHLHLEYRVNLPQQGIRWRQKDARPRRLPDGSTLWHGFITDVTEHKRIEQELQELATIDFLTQIPNRRSFMGRIEEELARIQRGASKAAAVLMCDLDNFKLINDTYGHAVGDLVLRHFAHILHDELRKSDYAGRVGGEEFAVVLAGTSITDATIFAQRVQKQLLDTPVNAHTHIIPVTVSIGIAVMQASDLNADVSLSSSDMALYRAKEGGRNRIVVATE</sequence>
<accession>A0ABR6Z7A7</accession>
<dbReference type="SMART" id="SM00267">
    <property type="entry name" value="GGDEF"/>
    <property type="match status" value="1"/>
</dbReference>
<dbReference type="PANTHER" id="PTHR44757">
    <property type="entry name" value="DIGUANYLATE CYCLASE DGCP"/>
    <property type="match status" value="1"/>
</dbReference>
<comment type="caution">
    <text evidence="4">The sequence shown here is derived from an EMBL/GenBank/DDBJ whole genome shotgun (WGS) entry which is preliminary data.</text>
</comment>
<dbReference type="SUPFAM" id="SSF55781">
    <property type="entry name" value="GAF domain-like"/>
    <property type="match status" value="1"/>
</dbReference>
<dbReference type="SMART" id="SM00086">
    <property type="entry name" value="PAC"/>
    <property type="match status" value="2"/>
</dbReference>
<dbReference type="PROSITE" id="PS50887">
    <property type="entry name" value="GGDEF"/>
    <property type="match status" value="1"/>
</dbReference>
<feature type="domain" description="GGDEF" evidence="3">
    <location>
        <begin position="393"/>
        <end position="526"/>
    </location>
</feature>
<dbReference type="Pfam" id="PF08447">
    <property type="entry name" value="PAS_3"/>
    <property type="match status" value="2"/>
</dbReference>
<protein>
    <submittedName>
        <fullName evidence="4">Diguanylate cyclase</fullName>
    </submittedName>
</protein>
<proteinExistence type="predicted"/>
<dbReference type="CDD" id="cd01949">
    <property type="entry name" value="GGDEF"/>
    <property type="match status" value="1"/>
</dbReference>
<dbReference type="NCBIfam" id="TIGR00229">
    <property type="entry name" value="sensory_box"/>
    <property type="match status" value="1"/>
</dbReference>
<evidence type="ECO:0000313" key="5">
    <source>
        <dbReference type="Proteomes" id="UP000646911"/>
    </source>
</evidence>
<dbReference type="PROSITE" id="PS50112">
    <property type="entry name" value="PAS"/>
    <property type="match status" value="1"/>
</dbReference>
<dbReference type="PROSITE" id="PS50113">
    <property type="entry name" value="PAC"/>
    <property type="match status" value="2"/>
</dbReference>
<keyword evidence="5" id="KW-1185">Reference proteome</keyword>
<dbReference type="InterPro" id="IPR043128">
    <property type="entry name" value="Rev_trsase/Diguanyl_cyclase"/>
</dbReference>
<dbReference type="SUPFAM" id="SSF55073">
    <property type="entry name" value="Nucleotide cyclase"/>
    <property type="match status" value="1"/>
</dbReference>
<dbReference type="Pfam" id="PF00990">
    <property type="entry name" value="GGDEF"/>
    <property type="match status" value="1"/>
</dbReference>
<dbReference type="InterPro" id="IPR001610">
    <property type="entry name" value="PAC"/>
</dbReference>
<dbReference type="InterPro" id="IPR035965">
    <property type="entry name" value="PAS-like_dom_sf"/>
</dbReference>
<dbReference type="NCBIfam" id="TIGR00254">
    <property type="entry name" value="GGDEF"/>
    <property type="match status" value="1"/>
</dbReference>
<dbReference type="InterPro" id="IPR013655">
    <property type="entry name" value="PAS_fold_3"/>
</dbReference>
<dbReference type="InterPro" id="IPR000160">
    <property type="entry name" value="GGDEF_dom"/>
</dbReference>
<dbReference type="Proteomes" id="UP000646911">
    <property type="component" value="Unassembled WGS sequence"/>
</dbReference>
<feature type="domain" description="PAC" evidence="2">
    <location>
        <begin position="176"/>
        <end position="229"/>
    </location>
</feature>
<feature type="domain" description="PAC" evidence="2">
    <location>
        <begin position="309"/>
        <end position="360"/>
    </location>
</feature>
<evidence type="ECO:0000259" key="1">
    <source>
        <dbReference type="PROSITE" id="PS50112"/>
    </source>
</evidence>
<dbReference type="Gene3D" id="3.30.70.270">
    <property type="match status" value="1"/>
</dbReference>
<dbReference type="InterPro" id="IPR052155">
    <property type="entry name" value="Biofilm_reg_signaling"/>
</dbReference>